<accession>A0A9W6UT49</accession>
<evidence type="ECO:0000313" key="2">
    <source>
        <dbReference type="Proteomes" id="UP001165143"/>
    </source>
</evidence>
<dbReference type="OrthoDB" id="3947787at2"/>
<protein>
    <submittedName>
        <fullName evidence="1">Uncharacterized protein</fullName>
    </submittedName>
</protein>
<reference evidence="1" key="1">
    <citation type="submission" date="2023-02" db="EMBL/GenBank/DDBJ databases">
        <title>Kitasatospora phosalacinea NBRC 14362.</title>
        <authorList>
            <person name="Ichikawa N."/>
            <person name="Sato H."/>
            <person name="Tonouchi N."/>
        </authorList>
    </citation>
    <scope>NUCLEOTIDE SEQUENCE</scope>
    <source>
        <strain evidence="1">NBRC 14362</strain>
    </source>
</reference>
<comment type="caution">
    <text evidence="1">The sequence shown here is derived from an EMBL/GenBank/DDBJ whole genome shotgun (WGS) entry which is preliminary data.</text>
</comment>
<proteinExistence type="predicted"/>
<evidence type="ECO:0000313" key="1">
    <source>
        <dbReference type="EMBL" id="GLW59278.1"/>
    </source>
</evidence>
<dbReference type="Proteomes" id="UP001165143">
    <property type="component" value="Unassembled WGS sequence"/>
</dbReference>
<dbReference type="EMBL" id="BSRX01000074">
    <property type="protein sequence ID" value="GLW59278.1"/>
    <property type="molecule type" value="Genomic_DNA"/>
</dbReference>
<sequence length="584" mass="63124">MGDLDTGDATRPDGRTSSAETLRLRAATRALRLHLRELPCVVHYEDEGDLFFAESAFPFARFCYESAESLIGASFGGTVMGALARSVFVDGLRWQWIGEAPDERRAALLGSMLEERNTILASLERHEATCPILPRWFAPLLEVTDLTGGSPQWWQAPSMPAENELIDTFLARPAEDALPSGDAVQDLLSSARQLLGLAGLRGAVMVLAHAGHGNLLGLESSLAEGGVPGHDLRPDHEALFMHTAAVGVTVTLLGVCAAAPESWPEEVDQKTFLEEALRLTREVADAATSLHGLGAASAPTGKQKIRFTTTRSEFLRGSVVVGVEDLLPDINDAGPVVAAAELYEQHVRSWHTSPYFGNPKLASVLAYLGGHSFFETVMSMIDNAPVAAVFAARMLLEEAARLRWLTSEAGSDDEFAQRSKRYFDEFRSRKKATISLLTGNGVRQQVAKKLFEFPDNVVEGPTDIAKGREPLPSIESMLRALGDPYPEPGWMCVAYSLLSQVTHSTPIGVLHLTRNRNDGVQFGQLTPEMLSLTLDVACLGSAHLLGTGSILLTGGSAEAAAYDLELHRRAYAVHNAARLVHGLD</sequence>
<organism evidence="1 2">
    <name type="scientific">Kitasatospora phosalacinea</name>
    <dbReference type="NCBI Taxonomy" id="2065"/>
    <lineage>
        <taxon>Bacteria</taxon>
        <taxon>Bacillati</taxon>
        <taxon>Actinomycetota</taxon>
        <taxon>Actinomycetes</taxon>
        <taxon>Kitasatosporales</taxon>
        <taxon>Streptomycetaceae</taxon>
        <taxon>Kitasatospora</taxon>
    </lineage>
</organism>
<name>A0A9W6UT49_9ACTN</name>
<dbReference type="AlphaFoldDB" id="A0A9W6UT49"/>
<gene>
    <name evidence="1" type="ORF">Kpho01_72880</name>
</gene>
<dbReference type="RefSeq" id="WP_158715283.1">
    <property type="nucleotide sequence ID" value="NZ_BSRX01000074.1"/>
</dbReference>